<dbReference type="InterPro" id="IPR037459">
    <property type="entry name" value="RhgT-like"/>
</dbReference>
<evidence type="ECO:0000256" key="2">
    <source>
        <dbReference type="ARBA" id="ARBA00022801"/>
    </source>
</evidence>
<dbReference type="OrthoDB" id="9807041at2"/>
<evidence type="ECO:0000313" key="5">
    <source>
        <dbReference type="Proteomes" id="UP000434850"/>
    </source>
</evidence>
<feature type="signal peptide" evidence="3">
    <location>
        <begin position="1"/>
        <end position="22"/>
    </location>
</feature>
<protein>
    <submittedName>
        <fullName evidence="4">GDSL family lipase</fullName>
    </submittedName>
</protein>
<comment type="caution">
    <text evidence="4">The sequence shown here is derived from an EMBL/GenBank/DDBJ whole genome shotgun (WGS) entry which is preliminary data.</text>
</comment>
<evidence type="ECO:0000256" key="1">
    <source>
        <dbReference type="ARBA" id="ARBA00008668"/>
    </source>
</evidence>
<reference evidence="4 5" key="1">
    <citation type="submission" date="2019-12" db="EMBL/GenBank/DDBJ databases">
        <title>Mucilaginibacter sp. HME9299 genome sequencing and assembly.</title>
        <authorList>
            <person name="Kang H."/>
            <person name="Kim H."/>
            <person name="Joh K."/>
        </authorList>
    </citation>
    <scope>NUCLEOTIDE SEQUENCE [LARGE SCALE GENOMIC DNA]</scope>
    <source>
        <strain evidence="4 5">HME9299</strain>
    </source>
</reference>
<dbReference type="Proteomes" id="UP000434850">
    <property type="component" value="Unassembled WGS sequence"/>
</dbReference>
<sequence length="256" mass="28654">MKKTSKLAICALAVLVIAQAFRQPSKPVIYLIGDSTVHNNDKVQWGWGSILGSFFDENKISVDNQAMAGRSTRTFIKENRWHRVDSMLKPGDYVLMQFGHNEGSKPDTNKAGYRGVLRGTGNETVELTWKDGVKETVHTYGWYLRKFIHETKAKGATPIVLSMIPRNQFKDGKVLRADSSYGKWAKEIAQQENVAFINLNSISADKYDKWGADSVKKFFPGDHTHTNKAGATVNAQSVVEGIKANKSITLNKYLKK</sequence>
<dbReference type="RefSeq" id="WP_157540736.1">
    <property type="nucleotide sequence ID" value="NZ_WQLA01000002.1"/>
</dbReference>
<feature type="chain" id="PRO_5026098953" evidence="3">
    <location>
        <begin position="23"/>
        <end position="256"/>
    </location>
</feature>
<dbReference type="PANTHER" id="PTHR43695">
    <property type="entry name" value="PUTATIVE (AFU_ORTHOLOGUE AFUA_2G17250)-RELATED"/>
    <property type="match status" value="1"/>
</dbReference>
<dbReference type="Gene3D" id="3.40.50.1110">
    <property type="entry name" value="SGNH hydrolase"/>
    <property type="match status" value="1"/>
</dbReference>
<dbReference type="GO" id="GO:0016788">
    <property type="term" value="F:hydrolase activity, acting on ester bonds"/>
    <property type="evidence" value="ECO:0007669"/>
    <property type="project" value="InterPro"/>
</dbReference>
<name>A0A6I4I6Y0_9SPHI</name>
<keyword evidence="2" id="KW-0378">Hydrolase</keyword>
<dbReference type="EMBL" id="WQLA01000002">
    <property type="protein sequence ID" value="MVN90975.1"/>
    <property type="molecule type" value="Genomic_DNA"/>
</dbReference>
<evidence type="ECO:0000256" key="3">
    <source>
        <dbReference type="SAM" id="SignalP"/>
    </source>
</evidence>
<organism evidence="4 5">
    <name type="scientific">Mucilaginibacter aquatilis</name>
    <dbReference type="NCBI Taxonomy" id="1517760"/>
    <lineage>
        <taxon>Bacteria</taxon>
        <taxon>Pseudomonadati</taxon>
        <taxon>Bacteroidota</taxon>
        <taxon>Sphingobacteriia</taxon>
        <taxon>Sphingobacteriales</taxon>
        <taxon>Sphingobacteriaceae</taxon>
        <taxon>Mucilaginibacter</taxon>
    </lineage>
</organism>
<gene>
    <name evidence="4" type="ORF">GO816_07550</name>
</gene>
<dbReference type="InterPro" id="IPR036514">
    <property type="entry name" value="SGNH_hydro_sf"/>
</dbReference>
<dbReference type="CDD" id="cd01821">
    <property type="entry name" value="Rhamnogalacturan_acetylesterase_like"/>
    <property type="match status" value="1"/>
</dbReference>
<evidence type="ECO:0000313" key="4">
    <source>
        <dbReference type="EMBL" id="MVN90975.1"/>
    </source>
</evidence>
<dbReference type="InterPro" id="IPR001087">
    <property type="entry name" value="GDSL"/>
</dbReference>
<dbReference type="Pfam" id="PF00657">
    <property type="entry name" value="Lipase_GDSL"/>
    <property type="match status" value="1"/>
</dbReference>
<comment type="similarity">
    <text evidence="1">Belongs to the 'GDSL' lipolytic enzyme family.</text>
</comment>
<accession>A0A6I4I6Y0</accession>
<proteinExistence type="inferred from homology"/>
<dbReference type="PANTHER" id="PTHR43695:SF1">
    <property type="entry name" value="RHAMNOGALACTURONAN ACETYLESTERASE"/>
    <property type="match status" value="1"/>
</dbReference>
<keyword evidence="3" id="KW-0732">Signal</keyword>
<dbReference type="SUPFAM" id="SSF52266">
    <property type="entry name" value="SGNH hydrolase"/>
    <property type="match status" value="1"/>
</dbReference>
<keyword evidence="5" id="KW-1185">Reference proteome</keyword>
<dbReference type="AlphaFoldDB" id="A0A6I4I6Y0"/>